<dbReference type="Pfam" id="PF10568">
    <property type="entry name" value="Tom37"/>
    <property type="match status" value="1"/>
</dbReference>
<dbReference type="PANTHER" id="PTHR12289:SF41">
    <property type="entry name" value="FAILED AXON CONNECTIONS-RELATED"/>
    <property type="match status" value="1"/>
</dbReference>
<dbReference type="InterPro" id="IPR019564">
    <property type="entry name" value="Sam37/metaxin_N"/>
</dbReference>
<evidence type="ECO:0000256" key="7">
    <source>
        <dbReference type="SAM" id="MobiDB-lite"/>
    </source>
</evidence>
<keyword evidence="3" id="KW-1000">Mitochondrion outer membrane</keyword>
<keyword evidence="8" id="KW-0812">Transmembrane</keyword>
<evidence type="ECO:0000256" key="1">
    <source>
        <dbReference type="ARBA" id="ARBA00004294"/>
    </source>
</evidence>
<accession>C4JFM5</accession>
<dbReference type="STRING" id="336963.C4JFM5"/>
<feature type="transmembrane region" description="Helical" evidence="8">
    <location>
        <begin position="302"/>
        <end position="321"/>
    </location>
</feature>
<evidence type="ECO:0000256" key="6">
    <source>
        <dbReference type="ARBA" id="ARBA00023136"/>
    </source>
</evidence>
<evidence type="ECO:0000256" key="3">
    <source>
        <dbReference type="ARBA" id="ARBA00022787"/>
    </source>
</evidence>
<evidence type="ECO:0000256" key="5">
    <source>
        <dbReference type="ARBA" id="ARBA00023128"/>
    </source>
</evidence>
<evidence type="ECO:0000259" key="9">
    <source>
        <dbReference type="Pfam" id="PF10568"/>
    </source>
</evidence>
<protein>
    <recommendedName>
        <fullName evidence="9">Mitochondrial outer membrane transport complex Sam37/metaxin N-terminal domain-containing protein</fullName>
    </recommendedName>
</protein>
<keyword evidence="6 8" id="KW-0472">Membrane</keyword>
<keyword evidence="8" id="KW-1133">Transmembrane helix</keyword>
<dbReference type="EMBL" id="CH476615">
    <property type="protein sequence ID" value="EEP77510.1"/>
    <property type="molecule type" value="Genomic_DNA"/>
</dbReference>
<dbReference type="Proteomes" id="UP000002058">
    <property type="component" value="Unassembled WGS sequence"/>
</dbReference>
<dbReference type="GO" id="GO:0007005">
    <property type="term" value="P:mitochondrion organization"/>
    <property type="evidence" value="ECO:0007669"/>
    <property type="project" value="TreeGrafter"/>
</dbReference>
<keyword evidence="11" id="KW-1185">Reference proteome</keyword>
<feature type="domain" description="Mitochondrial outer membrane transport complex Sam37/metaxin N-terminal" evidence="9">
    <location>
        <begin position="21"/>
        <end position="149"/>
    </location>
</feature>
<keyword evidence="5" id="KW-0496">Mitochondrion</keyword>
<dbReference type="VEuPathDB" id="FungiDB:UREG_02359"/>
<reference evidence="11" key="1">
    <citation type="journal article" date="2009" name="Genome Res.">
        <title>Comparative genomic analyses of the human fungal pathogens Coccidioides and their relatives.</title>
        <authorList>
            <person name="Sharpton T.J."/>
            <person name="Stajich J.E."/>
            <person name="Rounsley S.D."/>
            <person name="Gardner M.J."/>
            <person name="Wortman J.R."/>
            <person name="Jordar V.S."/>
            <person name="Maiti R."/>
            <person name="Kodira C.D."/>
            <person name="Neafsey D.E."/>
            <person name="Zeng Q."/>
            <person name="Hung C.-Y."/>
            <person name="McMahan C."/>
            <person name="Muszewska A."/>
            <person name="Grynberg M."/>
            <person name="Mandel M.A."/>
            <person name="Kellner E.M."/>
            <person name="Barker B.M."/>
            <person name="Galgiani J.N."/>
            <person name="Orbach M.J."/>
            <person name="Kirkland T.N."/>
            <person name="Cole G.T."/>
            <person name="Henn M.R."/>
            <person name="Birren B.W."/>
            <person name="Taylor J.W."/>
        </authorList>
    </citation>
    <scope>NUCLEOTIDE SEQUENCE [LARGE SCALE GENOMIC DNA]</scope>
    <source>
        <strain evidence="11">UAMH 1704</strain>
    </source>
</reference>
<dbReference type="eggNOG" id="KOG3028">
    <property type="taxonomic scope" value="Eukaryota"/>
</dbReference>
<evidence type="ECO:0000313" key="11">
    <source>
        <dbReference type="Proteomes" id="UP000002058"/>
    </source>
</evidence>
<dbReference type="OrthoDB" id="5835136at2759"/>
<keyword evidence="4" id="KW-0653">Protein transport</keyword>
<dbReference type="GO" id="GO:0015031">
    <property type="term" value="P:protein transport"/>
    <property type="evidence" value="ECO:0007669"/>
    <property type="project" value="UniProtKB-KW"/>
</dbReference>
<name>C4JFM5_UNCRE</name>
<dbReference type="InParanoid" id="C4JFM5"/>
<dbReference type="RefSeq" id="XP_002542843.1">
    <property type="nucleotide sequence ID" value="XM_002542797.1"/>
</dbReference>
<evidence type="ECO:0000256" key="8">
    <source>
        <dbReference type="SAM" id="Phobius"/>
    </source>
</evidence>
<evidence type="ECO:0000256" key="2">
    <source>
        <dbReference type="ARBA" id="ARBA00022448"/>
    </source>
</evidence>
<keyword evidence="2" id="KW-0813">Transport</keyword>
<dbReference type="CDD" id="cd03078">
    <property type="entry name" value="GST_N_Metaxin1_like"/>
    <property type="match status" value="1"/>
</dbReference>
<evidence type="ECO:0000256" key="4">
    <source>
        <dbReference type="ARBA" id="ARBA00022927"/>
    </source>
</evidence>
<dbReference type="InterPro" id="IPR050931">
    <property type="entry name" value="Mito_Protein_Transport_Metaxin"/>
</dbReference>
<sequence>MVLELHTWGPAFGLPSIDAQCLATIAYFTFALPKTCSQEWVLVPDSDPKIVPTNELPAVWTGSRWVTGFRNIVEFLKQYSDGEWDLDQWTSPSEQADCVAFSSFLELHGQSLIDLSLYVSSENYHSVTSPAYGTLLQWPNQWIIPPQVRSQAKARTEHLGLSSLDLDVVEEERQQGRDATALAAGQIPKSLVTKPRQTVSGLLDKNFAKVPDPMGRECFGGRIDAVTMLRDPQTGPASRLPWQVPQKISFGSIGLRILEGIADAIPVVKDIRFSRRLRQMSQEKSPDAGEVTALAETYKREALTSAATVTFGLGMFVFYLFKTGLIQVDLKTEDEQTEHDGSHSEGHGETPLAFGEAGSFLGL</sequence>
<comment type="subcellular location">
    <subcellularLocation>
        <location evidence="1">Mitochondrion outer membrane</location>
    </subcellularLocation>
</comment>
<dbReference type="GeneID" id="8439176"/>
<organism evidence="10 11">
    <name type="scientific">Uncinocarpus reesii (strain UAMH 1704)</name>
    <dbReference type="NCBI Taxonomy" id="336963"/>
    <lineage>
        <taxon>Eukaryota</taxon>
        <taxon>Fungi</taxon>
        <taxon>Dikarya</taxon>
        <taxon>Ascomycota</taxon>
        <taxon>Pezizomycotina</taxon>
        <taxon>Eurotiomycetes</taxon>
        <taxon>Eurotiomycetidae</taxon>
        <taxon>Onygenales</taxon>
        <taxon>Onygenaceae</taxon>
        <taxon>Uncinocarpus</taxon>
    </lineage>
</organism>
<feature type="compositionally biased region" description="Basic and acidic residues" evidence="7">
    <location>
        <begin position="333"/>
        <end position="348"/>
    </location>
</feature>
<dbReference type="KEGG" id="ure:UREG_02359"/>
<proteinExistence type="predicted"/>
<gene>
    <name evidence="10" type="ORF">UREG_02359</name>
</gene>
<dbReference type="GO" id="GO:0001401">
    <property type="term" value="C:SAM complex"/>
    <property type="evidence" value="ECO:0007669"/>
    <property type="project" value="InterPro"/>
</dbReference>
<feature type="region of interest" description="Disordered" evidence="7">
    <location>
        <begin position="333"/>
        <end position="363"/>
    </location>
</feature>
<dbReference type="AlphaFoldDB" id="C4JFM5"/>
<dbReference type="HOGENOM" id="CLU_032751_0_0_1"/>
<evidence type="ECO:0000313" key="10">
    <source>
        <dbReference type="EMBL" id="EEP77510.1"/>
    </source>
</evidence>
<dbReference type="PANTHER" id="PTHR12289">
    <property type="entry name" value="METAXIN RELATED"/>
    <property type="match status" value="1"/>
</dbReference>